<organism evidence="6 7">
    <name type="scientific">Aquatica leii</name>
    <dbReference type="NCBI Taxonomy" id="1421715"/>
    <lineage>
        <taxon>Eukaryota</taxon>
        <taxon>Metazoa</taxon>
        <taxon>Ecdysozoa</taxon>
        <taxon>Arthropoda</taxon>
        <taxon>Hexapoda</taxon>
        <taxon>Insecta</taxon>
        <taxon>Pterygota</taxon>
        <taxon>Neoptera</taxon>
        <taxon>Endopterygota</taxon>
        <taxon>Coleoptera</taxon>
        <taxon>Polyphaga</taxon>
        <taxon>Elateriformia</taxon>
        <taxon>Elateroidea</taxon>
        <taxon>Lampyridae</taxon>
        <taxon>Luciolinae</taxon>
        <taxon>Aquatica</taxon>
    </lineage>
</organism>
<protein>
    <recommendedName>
        <fullName evidence="8">Meckel syndrome type 1 protein</fullName>
    </recommendedName>
</protein>
<keyword evidence="7" id="KW-1185">Reference proteome</keyword>
<evidence type="ECO:0000256" key="3">
    <source>
        <dbReference type="ARBA" id="ARBA00022794"/>
    </source>
</evidence>
<evidence type="ECO:0000256" key="2">
    <source>
        <dbReference type="ARBA" id="ARBA00022490"/>
    </source>
</evidence>
<evidence type="ECO:0000256" key="1">
    <source>
        <dbReference type="ARBA" id="ARBA00004120"/>
    </source>
</evidence>
<dbReference type="PANTHER" id="PTHR12968:SF4">
    <property type="entry name" value="TECTONIC-LIKE COMPLEX MEMBER MKS1"/>
    <property type="match status" value="1"/>
</dbReference>
<dbReference type="AlphaFoldDB" id="A0AAN7QHZ1"/>
<dbReference type="Proteomes" id="UP001353858">
    <property type="component" value="Unassembled WGS sequence"/>
</dbReference>
<evidence type="ECO:0000313" key="7">
    <source>
        <dbReference type="Proteomes" id="UP001353858"/>
    </source>
</evidence>
<reference evidence="7" key="1">
    <citation type="submission" date="2023-01" db="EMBL/GenBank/DDBJ databases">
        <title>Key to firefly adult light organ development and bioluminescence: homeobox transcription factors regulate luciferase expression and transportation to peroxisome.</title>
        <authorList>
            <person name="Fu X."/>
        </authorList>
    </citation>
    <scope>NUCLEOTIDE SEQUENCE [LARGE SCALE GENOMIC DNA]</scope>
</reference>
<name>A0AAN7QHZ1_9COLE</name>
<dbReference type="InterPro" id="IPR010796">
    <property type="entry name" value="C2_B9-type_dom"/>
</dbReference>
<dbReference type="PROSITE" id="PS51381">
    <property type="entry name" value="C2_B9"/>
    <property type="match status" value="1"/>
</dbReference>
<dbReference type="GO" id="GO:0036038">
    <property type="term" value="C:MKS complex"/>
    <property type="evidence" value="ECO:0007669"/>
    <property type="project" value="TreeGrafter"/>
</dbReference>
<evidence type="ECO:0000313" key="6">
    <source>
        <dbReference type="EMBL" id="KAK4878658.1"/>
    </source>
</evidence>
<dbReference type="PANTHER" id="PTHR12968">
    <property type="entry name" value="B9 DOMAIN-CONTAINING"/>
    <property type="match status" value="1"/>
</dbReference>
<evidence type="ECO:0008006" key="8">
    <source>
        <dbReference type="Google" id="ProtNLM"/>
    </source>
</evidence>
<comment type="subcellular location">
    <subcellularLocation>
        <location evidence="1">Cytoplasm</location>
        <location evidence="1">Cytoskeleton</location>
        <location evidence="1">Cilium basal body</location>
    </subcellularLocation>
</comment>
<keyword evidence="2" id="KW-0963">Cytoplasm</keyword>
<keyword evidence="4" id="KW-0206">Cytoskeleton</keyword>
<dbReference type="GO" id="GO:0060271">
    <property type="term" value="P:cilium assembly"/>
    <property type="evidence" value="ECO:0007669"/>
    <property type="project" value="TreeGrafter"/>
</dbReference>
<proteinExistence type="predicted"/>
<dbReference type="Pfam" id="PF07162">
    <property type="entry name" value="B9-C2"/>
    <property type="match status" value="1"/>
</dbReference>
<accession>A0AAN7QHZ1</accession>
<keyword evidence="3" id="KW-0970">Cilium biogenesis/degradation</keyword>
<comment type="caution">
    <text evidence="6">The sequence shown here is derived from an EMBL/GenBank/DDBJ whole genome shotgun (WGS) entry which is preliminary data.</text>
</comment>
<evidence type="ECO:0000256" key="5">
    <source>
        <dbReference type="ARBA" id="ARBA00023273"/>
    </source>
</evidence>
<keyword evidence="5" id="KW-0966">Cell projection</keyword>
<dbReference type="EMBL" id="JARPUR010000004">
    <property type="protein sequence ID" value="KAK4878658.1"/>
    <property type="molecule type" value="Genomic_DNA"/>
</dbReference>
<gene>
    <name evidence="6" type="ORF">RN001_011164</name>
</gene>
<sequence length="435" mass="50648">MYKYTAVYRSPDDITNLKIRIKIVENDECIEEKIFEWQQKVFGKFERNFYRDKRNCITDLEKKYHDDISKALYGDYLLFSYVNEDGFGSDSHKSDDKFETMHLMGDLSEFEPTVLCTIKYETTHKYFTLNPDFTQSQPYTIQIETDTKKNYRYYVEDASDKIPLETQLKENEILHKITSHQVKVRMKKAGTDFEVPSKNKLNFYLFCEILSGRNFEYNDIYVQYIIELPKNWSCRNGSNLSGSTFTSHSSSSDGLSYFGFPFEVYLECNLLEVAEDVIVKAPCIYFEIISKDSWDRFRSEGVAYTILPISRAGVYTYELQCVRTCPAGPKGDLRRFFIGDFSSRSNLNWVALPKEHEQKEVVNKYGIVTVATGQINIRINVLQQSQAFADEPTTKKRTKFILEKLDTSGLIRSVEQVVAAFKIAKRKMIEAKKNI</sequence>
<evidence type="ECO:0000256" key="4">
    <source>
        <dbReference type="ARBA" id="ARBA00023212"/>
    </source>
</evidence>